<feature type="compositionally biased region" description="Polar residues" evidence="2">
    <location>
        <begin position="33"/>
        <end position="42"/>
    </location>
</feature>
<dbReference type="InterPro" id="IPR001878">
    <property type="entry name" value="Znf_CCHC"/>
</dbReference>
<dbReference type="Gene3D" id="3.10.10.10">
    <property type="entry name" value="HIV Type 1 Reverse Transcriptase, subunit A, domain 1"/>
    <property type="match status" value="1"/>
</dbReference>
<dbReference type="InterPro" id="IPR043502">
    <property type="entry name" value="DNA/RNA_pol_sf"/>
</dbReference>
<evidence type="ECO:0000259" key="3">
    <source>
        <dbReference type="PROSITE" id="PS50158"/>
    </source>
</evidence>
<dbReference type="Gene3D" id="2.40.70.10">
    <property type="entry name" value="Acid Proteases"/>
    <property type="match status" value="1"/>
</dbReference>
<evidence type="ECO:0000256" key="2">
    <source>
        <dbReference type="SAM" id="MobiDB-lite"/>
    </source>
</evidence>
<keyword evidence="5" id="KW-1185">Reference proteome</keyword>
<dbReference type="PANTHER" id="PTHR15503:SF45">
    <property type="entry name" value="RNA-DIRECTED DNA POLYMERASE HOMOLOG"/>
    <property type="match status" value="1"/>
</dbReference>
<gene>
    <name evidence="4" type="ORF">EPI10_034217</name>
</gene>
<comment type="caution">
    <text evidence="4">The sequence shown here is derived from an EMBL/GenBank/DDBJ whole genome shotgun (WGS) entry which is preliminary data.</text>
</comment>
<feature type="region of interest" description="Disordered" evidence="2">
    <location>
        <begin position="1"/>
        <end position="48"/>
    </location>
</feature>
<dbReference type="Pfam" id="PF08284">
    <property type="entry name" value="RVP_2"/>
    <property type="match status" value="1"/>
</dbReference>
<keyword evidence="1" id="KW-0479">Metal-binding</keyword>
<dbReference type="PROSITE" id="PS50158">
    <property type="entry name" value="ZF_CCHC"/>
    <property type="match status" value="1"/>
</dbReference>
<protein>
    <submittedName>
        <fullName evidence="4">Gag-Pol polyprotein</fullName>
    </submittedName>
</protein>
<accession>A0A5B6U701</accession>
<dbReference type="SUPFAM" id="SSF56672">
    <property type="entry name" value="DNA/RNA polymerases"/>
    <property type="match status" value="1"/>
</dbReference>
<keyword evidence="1" id="KW-0863">Zinc-finger</keyword>
<dbReference type="CDD" id="cd00303">
    <property type="entry name" value="retropepsin_like"/>
    <property type="match status" value="1"/>
</dbReference>
<dbReference type="Proteomes" id="UP000325315">
    <property type="component" value="Unassembled WGS sequence"/>
</dbReference>
<sequence>MKKLYQSSSKKSQDLYTHSNASIRYPNRDCRKQYSNPKAQATSVSSVGSVKNNKPECQLCGRRHFGECWMNNRGCSKCGSQDHSIKDCPKLAEKDKFQNARPSNTTIRGRPPRNVGNMTSSKGATKDSAVRFEARAPARAYSIHAREDVSSPDVITSTFSLYDTIVIAFIDPGSAHSYVCENLVFSKSLPIESTEFVIEVLNPLGKYVLVDKVCKNCPLMTRGYYFLADLMLLPFDEFDVILGMDWLFLHDAIAIELKCQNSEILRIESDESNGLPIVILSILAQRYVRKGREAYLAYVLDTKVSESKIESVPMEELSGLPSIREVEFAMKLVPGTSLISIALYKMAPKKLKELKAQLQELRDRGFARPSFRPGVSQFYS</sequence>
<feature type="compositionally biased region" description="Low complexity" evidence="2">
    <location>
        <begin position="1"/>
        <end position="16"/>
    </location>
</feature>
<dbReference type="InterPro" id="IPR032567">
    <property type="entry name" value="RTL1-rel"/>
</dbReference>
<evidence type="ECO:0000313" key="5">
    <source>
        <dbReference type="Proteomes" id="UP000325315"/>
    </source>
</evidence>
<proteinExistence type="predicted"/>
<dbReference type="InterPro" id="IPR021109">
    <property type="entry name" value="Peptidase_aspartic_dom_sf"/>
</dbReference>
<organism evidence="4 5">
    <name type="scientific">Gossypium australe</name>
    <dbReference type="NCBI Taxonomy" id="47621"/>
    <lineage>
        <taxon>Eukaryota</taxon>
        <taxon>Viridiplantae</taxon>
        <taxon>Streptophyta</taxon>
        <taxon>Embryophyta</taxon>
        <taxon>Tracheophyta</taxon>
        <taxon>Spermatophyta</taxon>
        <taxon>Magnoliopsida</taxon>
        <taxon>eudicotyledons</taxon>
        <taxon>Gunneridae</taxon>
        <taxon>Pentapetalae</taxon>
        <taxon>rosids</taxon>
        <taxon>malvids</taxon>
        <taxon>Malvales</taxon>
        <taxon>Malvaceae</taxon>
        <taxon>Malvoideae</taxon>
        <taxon>Gossypium</taxon>
    </lineage>
</organism>
<dbReference type="Gene3D" id="4.10.60.10">
    <property type="entry name" value="Zinc finger, CCHC-type"/>
    <property type="match status" value="1"/>
</dbReference>
<evidence type="ECO:0000256" key="1">
    <source>
        <dbReference type="PROSITE-ProRule" id="PRU00047"/>
    </source>
</evidence>
<feature type="region of interest" description="Disordered" evidence="2">
    <location>
        <begin position="101"/>
        <end position="124"/>
    </location>
</feature>
<dbReference type="GO" id="GO:0003676">
    <property type="term" value="F:nucleic acid binding"/>
    <property type="evidence" value="ECO:0007669"/>
    <property type="project" value="InterPro"/>
</dbReference>
<name>A0A5B6U701_9ROSI</name>
<dbReference type="PANTHER" id="PTHR15503">
    <property type="entry name" value="LDOC1 RELATED"/>
    <property type="match status" value="1"/>
</dbReference>
<evidence type="ECO:0000313" key="4">
    <source>
        <dbReference type="EMBL" id="KAA3449615.1"/>
    </source>
</evidence>
<reference evidence="5" key="1">
    <citation type="journal article" date="2019" name="Plant Biotechnol. J.">
        <title>Genome sequencing of the Australian wild diploid species Gossypium australe highlights disease resistance and delayed gland morphogenesis.</title>
        <authorList>
            <person name="Cai Y."/>
            <person name="Cai X."/>
            <person name="Wang Q."/>
            <person name="Wang P."/>
            <person name="Zhang Y."/>
            <person name="Cai C."/>
            <person name="Xu Y."/>
            <person name="Wang K."/>
            <person name="Zhou Z."/>
            <person name="Wang C."/>
            <person name="Geng S."/>
            <person name="Li B."/>
            <person name="Dong Q."/>
            <person name="Hou Y."/>
            <person name="Wang H."/>
            <person name="Ai P."/>
            <person name="Liu Z."/>
            <person name="Yi F."/>
            <person name="Sun M."/>
            <person name="An G."/>
            <person name="Cheng J."/>
            <person name="Zhang Y."/>
            <person name="Shi Q."/>
            <person name="Xie Y."/>
            <person name="Shi X."/>
            <person name="Chang Y."/>
            <person name="Huang F."/>
            <person name="Chen Y."/>
            <person name="Hong S."/>
            <person name="Mi L."/>
            <person name="Sun Q."/>
            <person name="Zhang L."/>
            <person name="Zhou B."/>
            <person name="Peng R."/>
            <person name="Zhang X."/>
            <person name="Liu F."/>
        </authorList>
    </citation>
    <scope>NUCLEOTIDE SEQUENCE [LARGE SCALE GENOMIC DNA]</scope>
    <source>
        <strain evidence="5">cv. PA1801</strain>
    </source>
</reference>
<keyword evidence="1" id="KW-0862">Zinc</keyword>
<feature type="domain" description="CCHC-type" evidence="3">
    <location>
        <begin position="75"/>
        <end position="90"/>
    </location>
</feature>
<dbReference type="EMBL" id="SMMG02000179">
    <property type="protein sequence ID" value="KAA3449615.1"/>
    <property type="molecule type" value="Genomic_DNA"/>
</dbReference>
<dbReference type="GO" id="GO:0008270">
    <property type="term" value="F:zinc ion binding"/>
    <property type="evidence" value="ECO:0007669"/>
    <property type="project" value="UniProtKB-KW"/>
</dbReference>
<dbReference type="OrthoDB" id="5597136at2759"/>
<dbReference type="AlphaFoldDB" id="A0A5B6U701"/>